<keyword evidence="3" id="KW-0564">Palmitate</keyword>
<reference evidence="7 8" key="1">
    <citation type="submission" date="2014-03" db="EMBL/GenBank/DDBJ databases">
        <title>Draft genome sequence of Deinococcus phoenicis 1P10ME.</title>
        <authorList>
            <person name="Stepanov V.G."/>
            <person name="Vaishampayan P."/>
            <person name="Venkateswaran K."/>
            <person name="Fox G.E."/>
        </authorList>
    </citation>
    <scope>NUCLEOTIDE SEQUENCE [LARGE SCALE GENOMIC DNA]</scope>
    <source>
        <strain evidence="7 8">1P10ME</strain>
    </source>
</reference>
<dbReference type="Pfam" id="PF09864">
    <property type="entry name" value="MliC"/>
    <property type="match status" value="1"/>
</dbReference>
<evidence type="ECO:0000256" key="1">
    <source>
        <dbReference type="ARBA" id="ARBA00022729"/>
    </source>
</evidence>
<sequence length="120" mass="12949">MLLLTAAAALLGSVGAAAPTSISYRTFHYTCDGGRKIDVSYVNYGKNGPLFAVLNWRGQQYGLSQAISASGARYASLYGPTTADGGLEWWEHQGQADLKTFVGTDTRDTRALLTNCKPRR</sequence>
<evidence type="ECO:0000256" key="4">
    <source>
        <dbReference type="ARBA" id="ARBA00023288"/>
    </source>
</evidence>
<keyword evidence="8" id="KW-1185">Reference proteome</keyword>
<accession>A0A016QSD2</accession>
<dbReference type="eggNOG" id="COG3895">
    <property type="taxonomic scope" value="Bacteria"/>
</dbReference>
<evidence type="ECO:0000313" key="8">
    <source>
        <dbReference type="Proteomes" id="UP000020492"/>
    </source>
</evidence>
<keyword evidence="4" id="KW-0449">Lipoprotein</keyword>
<dbReference type="InterPro" id="IPR018660">
    <property type="entry name" value="MliC"/>
</dbReference>
<dbReference type="Gene3D" id="2.40.128.200">
    <property type="match status" value="1"/>
</dbReference>
<keyword evidence="2" id="KW-0472">Membrane</keyword>
<evidence type="ECO:0000313" key="7">
    <source>
        <dbReference type="EMBL" id="EYB68807.1"/>
    </source>
</evidence>
<dbReference type="PATRIC" id="fig|1476583.3.peg.1166"/>
<evidence type="ECO:0000256" key="3">
    <source>
        <dbReference type="ARBA" id="ARBA00023139"/>
    </source>
</evidence>
<evidence type="ECO:0000256" key="2">
    <source>
        <dbReference type="ARBA" id="ARBA00023136"/>
    </source>
</evidence>
<dbReference type="InterPro" id="IPR036328">
    <property type="entry name" value="MliC_sf"/>
</dbReference>
<dbReference type="AlphaFoldDB" id="A0A016QSD2"/>
<name>A0A016QSD2_9DEIO</name>
<comment type="caution">
    <text evidence="7">The sequence shown here is derived from an EMBL/GenBank/DDBJ whole genome shotgun (WGS) entry which is preliminary data.</text>
</comment>
<dbReference type="EMBL" id="JHAC01000017">
    <property type="protein sequence ID" value="EYB68807.1"/>
    <property type="molecule type" value="Genomic_DNA"/>
</dbReference>
<evidence type="ECO:0000259" key="6">
    <source>
        <dbReference type="Pfam" id="PF09864"/>
    </source>
</evidence>
<dbReference type="SUPFAM" id="SSF141488">
    <property type="entry name" value="YdhA-like"/>
    <property type="match status" value="1"/>
</dbReference>
<proteinExistence type="predicted"/>
<feature type="domain" description="C-type lysozyme inhibitor" evidence="6">
    <location>
        <begin position="29"/>
        <end position="102"/>
    </location>
</feature>
<organism evidence="7 8">
    <name type="scientific">Deinococcus phoenicis</name>
    <dbReference type="NCBI Taxonomy" id="1476583"/>
    <lineage>
        <taxon>Bacteria</taxon>
        <taxon>Thermotogati</taxon>
        <taxon>Deinococcota</taxon>
        <taxon>Deinococci</taxon>
        <taxon>Deinococcales</taxon>
        <taxon>Deinococcaceae</taxon>
        <taxon>Deinococcus</taxon>
    </lineage>
</organism>
<protein>
    <recommendedName>
        <fullName evidence="6">C-type lysozyme inhibitor domain-containing protein</fullName>
    </recommendedName>
</protein>
<evidence type="ECO:0000256" key="5">
    <source>
        <dbReference type="SAM" id="SignalP"/>
    </source>
</evidence>
<gene>
    <name evidence="7" type="ORF">DEIPH_ctg017orf0175</name>
</gene>
<dbReference type="Proteomes" id="UP000020492">
    <property type="component" value="Unassembled WGS sequence"/>
</dbReference>
<feature type="signal peptide" evidence="5">
    <location>
        <begin position="1"/>
        <end position="18"/>
    </location>
</feature>
<feature type="chain" id="PRO_5001485683" description="C-type lysozyme inhibitor domain-containing protein" evidence="5">
    <location>
        <begin position="19"/>
        <end position="120"/>
    </location>
</feature>
<keyword evidence="1 5" id="KW-0732">Signal</keyword>